<accession>A0A6A6I1G5</accession>
<dbReference type="AlphaFoldDB" id="A0A6A6I1G5"/>
<dbReference type="RefSeq" id="XP_033678993.1">
    <property type="nucleotide sequence ID" value="XM_033827168.1"/>
</dbReference>
<evidence type="ECO:0000313" key="2">
    <source>
        <dbReference type="EMBL" id="KAF2243989.1"/>
    </source>
</evidence>
<evidence type="ECO:0000313" key="3">
    <source>
        <dbReference type="Proteomes" id="UP000800094"/>
    </source>
</evidence>
<keyword evidence="1" id="KW-1133">Transmembrane helix</keyword>
<proteinExistence type="predicted"/>
<sequence length="209" mass="23287">MRIFSAPDVSAWSHCFTTAGFYFLLATNTLMLAFYCLSQLSLSQAPRTSFYHQVESSQNVYDSAASPEGRLYDYLGQVPRVFFADLLRQYEQPVNDDGHGSNLLDEANFPYSQKFIYVKEPSKENLTVMDYVAQGIACAGDTLGPSSITMHPATGATVRVVHSTGTVHQCRDTKLLLDAVSQTRREPIIMYRDWEDGDTLTSLVDGSTK</sequence>
<organism evidence="2 3">
    <name type="scientific">Trematosphaeria pertusa</name>
    <dbReference type="NCBI Taxonomy" id="390896"/>
    <lineage>
        <taxon>Eukaryota</taxon>
        <taxon>Fungi</taxon>
        <taxon>Dikarya</taxon>
        <taxon>Ascomycota</taxon>
        <taxon>Pezizomycotina</taxon>
        <taxon>Dothideomycetes</taxon>
        <taxon>Pleosporomycetidae</taxon>
        <taxon>Pleosporales</taxon>
        <taxon>Massarineae</taxon>
        <taxon>Trematosphaeriaceae</taxon>
        <taxon>Trematosphaeria</taxon>
    </lineage>
</organism>
<protein>
    <submittedName>
        <fullName evidence="2">Uncharacterized protein</fullName>
    </submittedName>
</protein>
<feature type="transmembrane region" description="Helical" evidence="1">
    <location>
        <begin position="20"/>
        <end position="37"/>
    </location>
</feature>
<gene>
    <name evidence="2" type="ORF">BU26DRAFT_509729</name>
</gene>
<dbReference type="Proteomes" id="UP000800094">
    <property type="component" value="Unassembled WGS sequence"/>
</dbReference>
<dbReference type="EMBL" id="ML987204">
    <property type="protein sequence ID" value="KAF2243989.1"/>
    <property type="molecule type" value="Genomic_DNA"/>
</dbReference>
<name>A0A6A6I1G5_9PLEO</name>
<evidence type="ECO:0000256" key="1">
    <source>
        <dbReference type="SAM" id="Phobius"/>
    </source>
</evidence>
<keyword evidence="3" id="KW-1185">Reference proteome</keyword>
<reference evidence="2" key="1">
    <citation type="journal article" date="2020" name="Stud. Mycol.">
        <title>101 Dothideomycetes genomes: a test case for predicting lifestyles and emergence of pathogens.</title>
        <authorList>
            <person name="Haridas S."/>
            <person name="Albert R."/>
            <person name="Binder M."/>
            <person name="Bloem J."/>
            <person name="Labutti K."/>
            <person name="Salamov A."/>
            <person name="Andreopoulos B."/>
            <person name="Baker S."/>
            <person name="Barry K."/>
            <person name="Bills G."/>
            <person name="Bluhm B."/>
            <person name="Cannon C."/>
            <person name="Castanera R."/>
            <person name="Culley D."/>
            <person name="Daum C."/>
            <person name="Ezra D."/>
            <person name="Gonzalez J."/>
            <person name="Henrissat B."/>
            <person name="Kuo A."/>
            <person name="Liang C."/>
            <person name="Lipzen A."/>
            <person name="Lutzoni F."/>
            <person name="Magnuson J."/>
            <person name="Mondo S."/>
            <person name="Nolan M."/>
            <person name="Ohm R."/>
            <person name="Pangilinan J."/>
            <person name="Park H.-J."/>
            <person name="Ramirez L."/>
            <person name="Alfaro M."/>
            <person name="Sun H."/>
            <person name="Tritt A."/>
            <person name="Yoshinaga Y."/>
            <person name="Zwiers L.-H."/>
            <person name="Turgeon B."/>
            <person name="Goodwin S."/>
            <person name="Spatafora J."/>
            <person name="Crous P."/>
            <person name="Grigoriev I."/>
        </authorList>
    </citation>
    <scope>NUCLEOTIDE SEQUENCE</scope>
    <source>
        <strain evidence="2">CBS 122368</strain>
    </source>
</reference>
<keyword evidence="1" id="KW-0812">Transmembrane</keyword>
<keyword evidence="1" id="KW-0472">Membrane</keyword>
<dbReference type="OrthoDB" id="3687641at2759"/>
<dbReference type="GeneID" id="54580498"/>